<evidence type="ECO:0000313" key="2">
    <source>
        <dbReference type="EMBL" id="VED66649.1"/>
    </source>
</evidence>
<dbReference type="InterPro" id="IPR014748">
    <property type="entry name" value="Enoyl-CoA_hydra_C"/>
</dbReference>
<dbReference type="Proteomes" id="UP000270025">
    <property type="component" value="Chromosome"/>
</dbReference>
<dbReference type="PANTHER" id="PTHR42964">
    <property type="entry name" value="ENOYL-COA HYDRATASE"/>
    <property type="match status" value="1"/>
</dbReference>
<sequence length="263" mass="28879">MVFETIIYSVEEDLASIILNRPEVSNGFNIPMCQEILEALELAEKNPDIRFILFKAVGKVFSVGGDLAEMKRAVDADDIDSLTQIAELVNQISKKMKQLPKPVIMVADGAVAGATANMAVAADFCIASDKAKFIQAFVGVGLAPDAGGLFLLGRAIGLSRATQLAMTGEPLGAEKALEYGVVYKVSEVDKLDKTVNQLLIKLRRSSDNSFAAIKELAWSSMLTDWDRYAEIELRLQRNLSLKEDFKEGVIAYSERRRPKFIGK</sequence>
<accession>A0A447Z355</accession>
<reference evidence="2 3" key="1">
    <citation type="submission" date="2018-12" db="EMBL/GenBank/DDBJ databases">
        <authorList>
            <consortium name="Pathogen Informatics"/>
        </authorList>
    </citation>
    <scope>NUCLEOTIDE SEQUENCE [LARGE SCALE GENOMIC DNA]</scope>
    <source>
        <strain evidence="2 3">NCTC3166</strain>
    </source>
</reference>
<keyword evidence="3" id="KW-1185">Reference proteome</keyword>
<organism evidence="2 3">
    <name type="scientific">Streptococcus viridans</name>
    <dbReference type="NCBI Taxonomy" id="78535"/>
    <lineage>
        <taxon>Bacteria</taxon>
        <taxon>Bacillati</taxon>
        <taxon>Bacillota</taxon>
        <taxon>Bacilli</taxon>
        <taxon>Lactobacillales</taxon>
        <taxon>Streptococcaceae</taxon>
        <taxon>Streptococcus</taxon>
    </lineage>
</organism>
<proteinExistence type="inferred from homology"/>
<dbReference type="InterPro" id="IPR001753">
    <property type="entry name" value="Enoyl-CoA_hydra/iso"/>
</dbReference>
<comment type="similarity">
    <text evidence="1">Belongs to the enoyl-CoA hydratase/isomerase family.</text>
</comment>
<dbReference type="EMBL" id="LR134266">
    <property type="protein sequence ID" value="VED66649.1"/>
    <property type="molecule type" value="Genomic_DNA"/>
</dbReference>
<protein>
    <submittedName>
        <fullName evidence="2">Enoyl-CoA hydratase</fullName>
        <ecNumber evidence="2">4.2.1.17</ecNumber>
    </submittedName>
</protein>
<dbReference type="NCBIfam" id="NF005575">
    <property type="entry name" value="PRK07260.1"/>
    <property type="match status" value="1"/>
</dbReference>
<keyword evidence="2" id="KW-0456">Lyase</keyword>
<dbReference type="GO" id="GO:0004300">
    <property type="term" value="F:enoyl-CoA hydratase activity"/>
    <property type="evidence" value="ECO:0007669"/>
    <property type="project" value="UniProtKB-EC"/>
</dbReference>
<name>A0A447Z355_9STRE</name>
<evidence type="ECO:0000256" key="1">
    <source>
        <dbReference type="ARBA" id="ARBA00005254"/>
    </source>
</evidence>
<dbReference type="Gene3D" id="1.10.12.10">
    <property type="entry name" value="Lyase 2-enoyl-coa Hydratase, Chain A, domain 2"/>
    <property type="match status" value="1"/>
</dbReference>
<dbReference type="CDD" id="cd06558">
    <property type="entry name" value="crotonase-like"/>
    <property type="match status" value="1"/>
</dbReference>
<dbReference type="SUPFAM" id="SSF52096">
    <property type="entry name" value="ClpP/crotonase"/>
    <property type="match status" value="1"/>
</dbReference>
<dbReference type="InterPro" id="IPR051683">
    <property type="entry name" value="Enoyl-CoA_Hydratase/Isomerase"/>
</dbReference>
<evidence type="ECO:0000313" key="3">
    <source>
        <dbReference type="Proteomes" id="UP000270025"/>
    </source>
</evidence>
<dbReference type="EC" id="4.2.1.17" evidence="2"/>
<dbReference type="Gene3D" id="3.90.226.10">
    <property type="entry name" value="2-enoyl-CoA Hydratase, Chain A, domain 1"/>
    <property type="match status" value="1"/>
</dbReference>
<dbReference type="InterPro" id="IPR029045">
    <property type="entry name" value="ClpP/crotonase-like_dom_sf"/>
</dbReference>
<dbReference type="RefSeq" id="WP_126403807.1">
    <property type="nucleotide sequence ID" value="NZ_LR134266.1"/>
</dbReference>
<dbReference type="KEGG" id="svf:NCTC3166_00442"/>
<gene>
    <name evidence="2" type="primary">phaB</name>
    <name evidence="2" type="ORF">NCTC3166_00442</name>
</gene>
<dbReference type="Pfam" id="PF00378">
    <property type="entry name" value="ECH_1"/>
    <property type="match status" value="1"/>
</dbReference>
<dbReference type="PANTHER" id="PTHR42964:SF1">
    <property type="entry name" value="POLYKETIDE BIOSYNTHESIS ENOYL-COA HYDRATASE PKSH-RELATED"/>
    <property type="match status" value="1"/>
</dbReference>
<dbReference type="AlphaFoldDB" id="A0A447Z355"/>